<gene>
    <name evidence="1" type="ORF">SDC9_206452</name>
</gene>
<dbReference type="InterPro" id="IPR037285">
    <property type="entry name" value="TM0693-like_sf"/>
</dbReference>
<accession>A0A645J7R9</accession>
<sequence>MISTDLDQVEQAIDKSLQMQDFDMLNQMLDLRMQLFAKIEKYIVFPQVAKKFENIYNKDIERQKLLKDKLVNVRMDQMKLQTGKKAITAGYYTMQEDLRSKEIDKQG</sequence>
<protein>
    <recommendedName>
        <fullName evidence="2">Flagellar protein FliT</fullName>
    </recommendedName>
</protein>
<organism evidence="1">
    <name type="scientific">bioreactor metagenome</name>
    <dbReference type="NCBI Taxonomy" id="1076179"/>
    <lineage>
        <taxon>unclassified sequences</taxon>
        <taxon>metagenomes</taxon>
        <taxon>ecological metagenomes</taxon>
    </lineage>
</organism>
<name>A0A645J7R9_9ZZZZ</name>
<dbReference type="SUPFAM" id="SSF140560">
    <property type="entry name" value="TM0693-like"/>
    <property type="match status" value="1"/>
</dbReference>
<proteinExistence type="predicted"/>
<evidence type="ECO:0008006" key="2">
    <source>
        <dbReference type="Google" id="ProtNLM"/>
    </source>
</evidence>
<dbReference type="EMBL" id="VSSQ01131859">
    <property type="protein sequence ID" value="MPN58739.1"/>
    <property type="molecule type" value="Genomic_DNA"/>
</dbReference>
<comment type="caution">
    <text evidence="1">The sequence shown here is derived from an EMBL/GenBank/DDBJ whole genome shotgun (WGS) entry which is preliminary data.</text>
</comment>
<evidence type="ECO:0000313" key="1">
    <source>
        <dbReference type="EMBL" id="MPN58739.1"/>
    </source>
</evidence>
<dbReference type="Gene3D" id="6.10.250.50">
    <property type="match status" value="1"/>
</dbReference>
<dbReference type="AlphaFoldDB" id="A0A645J7R9"/>
<reference evidence="1" key="1">
    <citation type="submission" date="2019-08" db="EMBL/GenBank/DDBJ databases">
        <authorList>
            <person name="Kucharzyk K."/>
            <person name="Murdoch R.W."/>
            <person name="Higgins S."/>
            <person name="Loffler F."/>
        </authorList>
    </citation>
    <scope>NUCLEOTIDE SEQUENCE</scope>
</reference>